<dbReference type="AlphaFoldDB" id="A0A0F9P3R9"/>
<gene>
    <name evidence="1" type="ORF">LCGC14_0950040</name>
</gene>
<dbReference type="EMBL" id="LAZR01003375">
    <property type="protein sequence ID" value="KKN19017.1"/>
    <property type="molecule type" value="Genomic_DNA"/>
</dbReference>
<reference evidence="1" key="1">
    <citation type="journal article" date="2015" name="Nature">
        <title>Complex archaea that bridge the gap between prokaryotes and eukaryotes.</title>
        <authorList>
            <person name="Spang A."/>
            <person name="Saw J.H."/>
            <person name="Jorgensen S.L."/>
            <person name="Zaremba-Niedzwiedzka K."/>
            <person name="Martijn J."/>
            <person name="Lind A.E."/>
            <person name="van Eijk R."/>
            <person name="Schleper C."/>
            <person name="Guy L."/>
            <person name="Ettema T.J."/>
        </authorList>
    </citation>
    <scope>NUCLEOTIDE SEQUENCE</scope>
</reference>
<comment type="caution">
    <text evidence="1">The sequence shown here is derived from an EMBL/GenBank/DDBJ whole genome shotgun (WGS) entry which is preliminary data.</text>
</comment>
<organism evidence="1">
    <name type="scientific">marine sediment metagenome</name>
    <dbReference type="NCBI Taxonomy" id="412755"/>
    <lineage>
        <taxon>unclassified sequences</taxon>
        <taxon>metagenomes</taxon>
        <taxon>ecological metagenomes</taxon>
    </lineage>
</organism>
<evidence type="ECO:0000313" key="1">
    <source>
        <dbReference type="EMBL" id="KKN19017.1"/>
    </source>
</evidence>
<protein>
    <submittedName>
        <fullName evidence="1">Uncharacterized protein</fullName>
    </submittedName>
</protein>
<sequence length="59" mass="6953">MVKIKKDKKSREMLEAIKRGKLNLRDAMSTFPEPDICIIEDMPNNKTKKLKKRSGKYEE</sequence>
<accession>A0A0F9P3R9</accession>
<name>A0A0F9P3R9_9ZZZZ</name>
<proteinExistence type="predicted"/>